<evidence type="ECO:0000256" key="6">
    <source>
        <dbReference type="ARBA" id="ARBA00023002"/>
    </source>
</evidence>
<accession>A0A0S1TQ62</accession>
<reference evidence="12" key="1">
    <citation type="journal article" date="2015" name="BMC Genomics">
        <title>Combined metabolome and transcriptome profiling provides new insights into diterpene biosynthesis in S. pomifera glandular trichomes.</title>
        <authorList>
            <person name="Trikka F.A."/>
            <person name="Nikolaidis A."/>
            <person name="Ignea C."/>
            <person name="Tsaballa A."/>
            <person name="Tziveleka L.A."/>
            <person name="Ioannou E."/>
            <person name="Roussis V."/>
            <person name="Stea E.A."/>
            <person name="Bozic D."/>
            <person name="Argiriou A."/>
            <person name="Kanellis A.K."/>
            <person name="Kampranis S.C."/>
            <person name="Makris A.M."/>
        </authorList>
    </citation>
    <scope>NUCLEOTIDE SEQUENCE</scope>
    <source>
        <tissue evidence="12">Leaf trichomes</tissue>
    </source>
</reference>
<gene>
    <name evidence="12" type="primary">CYP71AU53-like</name>
</gene>
<dbReference type="EMBL" id="KT157041">
    <property type="protein sequence ID" value="ALM25793.1"/>
    <property type="molecule type" value="mRNA"/>
</dbReference>
<keyword evidence="5 9" id="KW-0479">Metal-binding</keyword>
<keyword evidence="11" id="KW-0472">Membrane</keyword>
<keyword evidence="7 9" id="KW-0408">Iron</keyword>
<dbReference type="GO" id="GO:0016020">
    <property type="term" value="C:membrane"/>
    <property type="evidence" value="ECO:0007669"/>
    <property type="project" value="UniProtKB-SubCell"/>
</dbReference>
<feature type="binding site" description="axial binding residue" evidence="9">
    <location>
        <position position="461"/>
    </location>
    <ligand>
        <name>heme</name>
        <dbReference type="ChEBI" id="CHEBI:30413"/>
    </ligand>
    <ligandPart>
        <name>Fe</name>
        <dbReference type="ChEBI" id="CHEBI:18248"/>
    </ligandPart>
</feature>
<keyword evidence="8 10" id="KW-0503">Monooxygenase</keyword>
<evidence type="ECO:0000256" key="11">
    <source>
        <dbReference type="SAM" id="Phobius"/>
    </source>
</evidence>
<dbReference type="AlphaFoldDB" id="A0A0S1TQ62"/>
<feature type="transmembrane region" description="Helical" evidence="11">
    <location>
        <begin position="24"/>
        <end position="43"/>
    </location>
</feature>
<evidence type="ECO:0000256" key="9">
    <source>
        <dbReference type="PIRSR" id="PIRSR602401-1"/>
    </source>
</evidence>
<evidence type="ECO:0000256" key="8">
    <source>
        <dbReference type="ARBA" id="ARBA00023033"/>
    </source>
</evidence>
<comment type="subcellular location">
    <subcellularLocation>
        <location evidence="2">Membrane</location>
        <topology evidence="2">Single-pass membrane protein</topology>
    </subcellularLocation>
</comment>
<name>A0A0S1TQ62_SALPM</name>
<dbReference type="Pfam" id="PF00067">
    <property type="entry name" value="p450"/>
    <property type="match status" value="1"/>
</dbReference>
<dbReference type="SUPFAM" id="SSF48264">
    <property type="entry name" value="Cytochrome P450"/>
    <property type="match status" value="1"/>
</dbReference>
<dbReference type="GO" id="GO:0016114">
    <property type="term" value="P:terpenoid biosynthetic process"/>
    <property type="evidence" value="ECO:0007669"/>
    <property type="project" value="UniProtKB-ARBA"/>
</dbReference>
<evidence type="ECO:0000256" key="2">
    <source>
        <dbReference type="ARBA" id="ARBA00004167"/>
    </source>
</evidence>
<keyword evidence="11" id="KW-0812">Transmembrane</keyword>
<evidence type="ECO:0000256" key="3">
    <source>
        <dbReference type="ARBA" id="ARBA00010617"/>
    </source>
</evidence>
<comment type="cofactor">
    <cofactor evidence="1 9">
        <name>heme</name>
        <dbReference type="ChEBI" id="CHEBI:30413"/>
    </cofactor>
</comment>
<dbReference type="Gene3D" id="1.10.630.10">
    <property type="entry name" value="Cytochrome P450"/>
    <property type="match status" value="1"/>
</dbReference>
<protein>
    <submittedName>
        <fullName evidence="12">Cytochrome P450 71AU53-like protein</fullName>
    </submittedName>
</protein>
<dbReference type="GO" id="GO:0020037">
    <property type="term" value="F:heme binding"/>
    <property type="evidence" value="ECO:0007669"/>
    <property type="project" value="InterPro"/>
</dbReference>
<sequence>MNIIKAFFQEQYQSFLFPTKMNEIQLHLFVFPAFLSLFLLWSIKRWLYKPKKANKNSPPSPPKLPILGNIHQLGPLPHQSLQSLAAKYGPLMLLHFGRVPVLIVSSADAASEIVKTHDLTFASRPEFKVFKKLVYDGKNITFSPYGEYWRKMKSMLVLHLLSTTRVQSFRTIREDETALLVKKIGESSASSVDLTRMFAEVTNDVICRSAFGTKYSVLGNGKNLLKLLVELMELLGTMSVGDFIPWLSWIDRVSGFDEKLDRVAKEVDDFLEYVIQQRLQAVKGKDGENFVDVLLELYNENADGNSIGRDSVKALVLDAIEGGTDTIATALEWVMAELLRHPTIMENLQNEVRETVKEKEDISDDDLQKMHYLKAVIKETLRCHPPTALLAPRIAHEDVKIKGYDILKGTVVMVNVWAIGRDPLCWDDPQMFKPERFLNHSTDPKWSSFGWIPFGAGRRGCPGMTYGMAMIEFVIANIVHKFNWKLPNGVVLDMTERPGLATHKAIPLVAVASKAT</sequence>
<dbReference type="GO" id="GO:0016712">
    <property type="term" value="F:oxidoreductase activity, acting on paired donors, with incorporation or reduction of molecular oxygen, reduced flavin or flavoprotein as one donor, and incorporation of one atom of oxygen"/>
    <property type="evidence" value="ECO:0007669"/>
    <property type="project" value="UniProtKB-ARBA"/>
</dbReference>
<dbReference type="PRINTS" id="PR00463">
    <property type="entry name" value="EP450I"/>
</dbReference>
<comment type="similarity">
    <text evidence="3 10">Belongs to the cytochrome P450 family.</text>
</comment>
<dbReference type="PRINTS" id="PR00385">
    <property type="entry name" value="P450"/>
</dbReference>
<dbReference type="InterPro" id="IPR036396">
    <property type="entry name" value="Cyt_P450_sf"/>
</dbReference>
<evidence type="ECO:0000256" key="5">
    <source>
        <dbReference type="ARBA" id="ARBA00022723"/>
    </source>
</evidence>
<evidence type="ECO:0000256" key="1">
    <source>
        <dbReference type="ARBA" id="ARBA00001971"/>
    </source>
</evidence>
<evidence type="ECO:0000256" key="10">
    <source>
        <dbReference type="RuleBase" id="RU000461"/>
    </source>
</evidence>
<dbReference type="PANTHER" id="PTHR47955">
    <property type="entry name" value="CYTOCHROME P450 FAMILY 71 PROTEIN"/>
    <property type="match status" value="1"/>
</dbReference>
<dbReference type="CDD" id="cd11072">
    <property type="entry name" value="CYP71-like"/>
    <property type="match status" value="1"/>
</dbReference>
<keyword evidence="11" id="KW-1133">Transmembrane helix</keyword>
<proteinExistence type="evidence at transcript level"/>
<dbReference type="PANTHER" id="PTHR47955:SF15">
    <property type="entry name" value="CYTOCHROME P450 71A2-LIKE"/>
    <property type="match status" value="1"/>
</dbReference>
<evidence type="ECO:0000313" key="12">
    <source>
        <dbReference type="EMBL" id="ALM25793.1"/>
    </source>
</evidence>
<evidence type="ECO:0000256" key="7">
    <source>
        <dbReference type="ARBA" id="ARBA00023004"/>
    </source>
</evidence>
<dbReference type="InterPro" id="IPR001128">
    <property type="entry name" value="Cyt_P450"/>
</dbReference>
<dbReference type="InterPro" id="IPR002401">
    <property type="entry name" value="Cyt_P450_E_grp-I"/>
</dbReference>
<keyword evidence="4 9" id="KW-0349">Heme</keyword>
<dbReference type="InterPro" id="IPR017972">
    <property type="entry name" value="Cyt_P450_CS"/>
</dbReference>
<dbReference type="GO" id="GO:0005506">
    <property type="term" value="F:iron ion binding"/>
    <property type="evidence" value="ECO:0007669"/>
    <property type="project" value="InterPro"/>
</dbReference>
<organism evidence="12">
    <name type="scientific">Salvia pomifera</name>
    <name type="common">Apple sage</name>
    <dbReference type="NCBI Taxonomy" id="396869"/>
    <lineage>
        <taxon>Eukaryota</taxon>
        <taxon>Viridiplantae</taxon>
        <taxon>Streptophyta</taxon>
        <taxon>Embryophyta</taxon>
        <taxon>Tracheophyta</taxon>
        <taxon>Spermatophyta</taxon>
        <taxon>Magnoliopsida</taxon>
        <taxon>eudicotyledons</taxon>
        <taxon>Gunneridae</taxon>
        <taxon>Pentapetalae</taxon>
        <taxon>asterids</taxon>
        <taxon>lamiids</taxon>
        <taxon>Lamiales</taxon>
        <taxon>Lamiaceae</taxon>
        <taxon>Nepetoideae</taxon>
        <taxon>Mentheae</taxon>
        <taxon>Salviinae</taxon>
        <taxon>Salvia</taxon>
        <taxon>Salvia incertae sedis</taxon>
    </lineage>
</organism>
<dbReference type="FunFam" id="1.10.630.10:FF:000011">
    <property type="entry name" value="Cytochrome P450 83B1"/>
    <property type="match status" value="1"/>
</dbReference>
<dbReference type="PROSITE" id="PS00086">
    <property type="entry name" value="CYTOCHROME_P450"/>
    <property type="match status" value="1"/>
</dbReference>
<keyword evidence="6 10" id="KW-0560">Oxidoreductase</keyword>
<evidence type="ECO:0000256" key="4">
    <source>
        <dbReference type="ARBA" id="ARBA00022617"/>
    </source>
</evidence>